<feature type="transmembrane region" description="Helical" evidence="9">
    <location>
        <begin position="504"/>
        <end position="526"/>
    </location>
</feature>
<feature type="transmembrane region" description="Helical" evidence="9">
    <location>
        <begin position="51"/>
        <end position="68"/>
    </location>
</feature>
<feature type="transmembrane region" description="Helical" evidence="9">
    <location>
        <begin position="80"/>
        <end position="97"/>
    </location>
</feature>
<evidence type="ECO:0000313" key="11">
    <source>
        <dbReference type="EMBL" id="CAL60600.2"/>
    </source>
</evidence>
<dbReference type="HAMAP" id="MF_01148">
    <property type="entry name" value="Lnt"/>
    <property type="match status" value="1"/>
</dbReference>
<evidence type="ECO:0000256" key="1">
    <source>
        <dbReference type="ARBA" id="ARBA00004651"/>
    </source>
</evidence>
<dbReference type="Gene3D" id="3.60.110.10">
    <property type="entry name" value="Carbon-nitrogen hydrolase"/>
    <property type="match status" value="1"/>
</dbReference>
<keyword evidence="6 9" id="KW-1133">Transmembrane helix</keyword>
<keyword evidence="9" id="KW-0997">Cell inner membrane</keyword>
<comment type="pathway">
    <text evidence="9">Protein modification; lipoprotein biosynthesis (N-acyl transfer).</text>
</comment>
<protein>
    <recommendedName>
        <fullName evidence="9">Apolipoprotein N-acyltransferase</fullName>
        <shortName evidence="9">ALP N-acyltransferase</shortName>
        <ecNumber evidence="9">2.3.1.269</ecNumber>
    </recommendedName>
</protein>
<dbReference type="GO" id="GO:0005886">
    <property type="term" value="C:plasma membrane"/>
    <property type="evidence" value="ECO:0007669"/>
    <property type="project" value="UniProtKB-SubCell"/>
</dbReference>
<comment type="function">
    <text evidence="9">Catalyzes the phospholipid dependent N-acylation of the N-terminal cysteine of apolipoprotein, the last step in lipoprotein maturation.</text>
</comment>
<evidence type="ECO:0000256" key="5">
    <source>
        <dbReference type="ARBA" id="ARBA00022692"/>
    </source>
</evidence>
<dbReference type="InterPro" id="IPR003010">
    <property type="entry name" value="C-N_Hydrolase"/>
</dbReference>
<comment type="subcellular location">
    <subcellularLocation>
        <location evidence="9">Cell inner membrane</location>
        <topology evidence="9">Multi-pass membrane protein</topology>
    </subcellularLocation>
    <subcellularLocation>
        <location evidence="1">Cell membrane</location>
        <topology evidence="1">Multi-pass membrane protein</topology>
    </subcellularLocation>
</comment>
<dbReference type="Proteomes" id="UP000006697">
    <property type="component" value="Chromosome"/>
</dbReference>
<dbReference type="InterPro" id="IPR004563">
    <property type="entry name" value="Apolipo_AcylTrfase"/>
</dbReference>
<feature type="transmembrane region" description="Helical" evidence="9">
    <location>
        <begin position="21"/>
        <end position="45"/>
    </location>
</feature>
<dbReference type="InterPro" id="IPR045378">
    <property type="entry name" value="LNT_N"/>
</dbReference>
<dbReference type="PROSITE" id="PS50263">
    <property type="entry name" value="CN_HYDROLASE"/>
    <property type="match status" value="1"/>
</dbReference>
<keyword evidence="12" id="KW-1185">Reference proteome</keyword>
<dbReference type="InterPro" id="IPR036526">
    <property type="entry name" value="C-N_Hydrolase_sf"/>
</dbReference>
<reference evidence="11 12" key="1">
    <citation type="journal article" date="2007" name="PLoS Genet.">
        <title>A tale of two oxidation states: bacterial colonization of arsenic-rich environments.</title>
        <authorList>
            <person name="Muller D."/>
            <person name="Medigue C."/>
            <person name="Koechler S."/>
            <person name="Barbe V."/>
            <person name="Barakat M."/>
            <person name="Talla E."/>
            <person name="Bonnefoy V."/>
            <person name="Krin E."/>
            <person name="Arsene-Ploetze F."/>
            <person name="Carapito C."/>
            <person name="Chandler M."/>
            <person name="Cournoyer B."/>
            <person name="Cruveiller S."/>
            <person name="Dossat C."/>
            <person name="Duval S."/>
            <person name="Heymann M."/>
            <person name="Leize E."/>
            <person name="Lieutaud A."/>
            <person name="Lievremont D."/>
            <person name="Makita Y."/>
            <person name="Mangenot S."/>
            <person name="Nitschke W."/>
            <person name="Ortet P."/>
            <person name="Perdrial N."/>
            <person name="Schoepp B."/>
            <person name="Siguier N."/>
            <person name="Simeonova D.D."/>
            <person name="Rouy Z."/>
            <person name="Segurens B."/>
            <person name="Turlin E."/>
            <person name="Vallenet D."/>
            <person name="Van Dorsselaer A."/>
            <person name="Weiss S."/>
            <person name="Weissenbach J."/>
            <person name="Lett M.C."/>
            <person name="Danchin A."/>
            <person name="Bertin P.N."/>
        </authorList>
    </citation>
    <scope>NUCLEOTIDE SEQUENCE [LARGE SCALE GENOMIC DNA]</scope>
    <source>
        <strain evidence="12">ULPAs1</strain>
    </source>
</reference>
<dbReference type="HOGENOM" id="CLU_019563_3_0_4"/>
<dbReference type="PANTHER" id="PTHR38686:SF1">
    <property type="entry name" value="APOLIPOPROTEIN N-ACYLTRANSFERASE"/>
    <property type="match status" value="1"/>
</dbReference>
<feature type="transmembrane region" description="Helical" evidence="9">
    <location>
        <begin position="109"/>
        <end position="133"/>
    </location>
</feature>
<accession>A4G263</accession>
<dbReference type="AlphaFoldDB" id="A4G263"/>
<comment type="similarity">
    <text evidence="2 9">Belongs to the CN hydrolase family. Apolipoprotein N-acyltransferase subfamily.</text>
</comment>
<keyword evidence="3 9" id="KW-1003">Cell membrane</keyword>
<evidence type="ECO:0000256" key="6">
    <source>
        <dbReference type="ARBA" id="ARBA00022989"/>
    </source>
</evidence>
<keyword evidence="4 9" id="KW-0808">Transferase</keyword>
<sequence>MRDVRDARPSRRHSLLANVSTSLPLRLQAAPAMLLALSAGALNVLAFAPVGWWPLQIITLALLFHLVLQAPTIKSAVFTGWAYGFGWSACSVYWLYISMHQYGGMPAPMAALAVALLAMLLGAFFAIATGFAAYFKHRRHASTTILLLLVFPALWMLSEWLRGWVLTGFPWVVSGYAHTASPLTGFAPLIGVYGLGWLAALLAGCLALLPTRKSALVLMIAIFAAGFALHSISWTTPHGAPISVRLLQGNVPQEIKFDPEQANVTLTLYEDMIRSAPADLIATPETALPLLAHQLPEDYLPRLAEFATASSSHLAIGIAVSDGPQQYANSVIGITPATASRTVPALYRYDKHHLVPFGEFIPLGFRWFVDMMHIPLGDFTRGATLQAPFAVKDQWVLPNICYEDLFGEEIAGQLRASTAAGNPAATLLLNVSNIAWFGDSIALPQHLQISQMRAIETGRPMLRATNTGTTAVINPHGEVVAQLKPFERGILTASVQGYSGLTPYVSLGNAAIVLLAFALLIAAYYLTRRNPNSL</sequence>
<feature type="domain" description="CN hydrolase" evidence="10">
    <location>
        <begin position="247"/>
        <end position="497"/>
    </location>
</feature>
<dbReference type="UniPathway" id="UPA00666"/>
<name>A4G263_HERAR</name>
<dbReference type="STRING" id="204773.HEAR0377"/>
<keyword evidence="5 9" id="KW-0812">Transmembrane</keyword>
<evidence type="ECO:0000256" key="2">
    <source>
        <dbReference type="ARBA" id="ARBA00010065"/>
    </source>
</evidence>
<dbReference type="PANTHER" id="PTHR38686">
    <property type="entry name" value="APOLIPOPROTEIN N-ACYLTRANSFERASE"/>
    <property type="match status" value="1"/>
</dbReference>
<dbReference type="EC" id="2.3.1.269" evidence="9"/>
<evidence type="ECO:0000256" key="9">
    <source>
        <dbReference type="HAMAP-Rule" id="MF_01148"/>
    </source>
</evidence>
<feature type="transmembrane region" description="Helical" evidence="9">
    <location>
        <begin position="145"/>
        <end position="165"/>
    </location>
</feature>
<evidence type="ECO:0000256" key="3">
    <source>
        <dbReference type="ARBA" id="ARBA00022475"/>
    </source>
</evidence>
<dbReference type="EMBL" id="CU207211">
    <property type="protein sequence ID" value="CAL60600.2"/>
    <property type="molecule type" value="Genomic_DNA"/>
</dbReference>
<dbReference type="KEGG" id="har:HEAR0377"/>
<dbReference type="GO" id="GO:0016410">
    <property type="term" value="F:N-acyltransferase activity"/>
    <property type="evidence" value="ECO:0007669"/>
    <property type="project" value="UniProtKB-UniRule"/>
</dbReference>
<evidence type="ECO:0000256" key="8">
    <source>
        <dbReference type="ARBA" id="ARBA00023315"/>
    </source>
</evidence>
<keyword evidence="8 9" id="KW-0012">Acyltransferase</keyword>
<evidence type="ECO:0000313" key="12">
    <source>
        <dbReference type="Proteomes" id="UP000006697"/>
    </source>
</evidence>
<keyword evidence="7 9" id="KW-0472">Membrane</keyword>
<proteinExistence type="inferred from homology"/>
<dbReference type="CDD" id="cd07571">
    <property type="entry name" value="ALP_N-acyl_transferase"/>
    <property type="match status" value="1"/>
</dbReference>
<feature type="transmembrane region" description="Helical" evidence="9">
    <location>
        <begin position="216"/>
        <end position="234"/>
    </location>
</feature>
<dbReference type="eggNOG" id="COG0815">
    <property type="taxonomic scope" value="Bacteria"/>
</dbReference>
<gene>
    <name evidence="9 11" type="primary">lnt</name>
    <name evidence="11" type="ordered locus">HEAR0377</name>
</gene>
<dbReference type="Pfam" id="PF20154">
    <property type="entry name" value="LNT_N"/>
    <property type="match status" value="1"/>
</dbReference>
<comment type="catalytic activity">
    <reaction evidence="9">
        <text>N-terminal S-1,2-diacyl-sn-glyceryl-L-cysteinyl-[lipoprotein] + a glycerophospholipid = N-acyl-S-1,2-diacyl-sn-glyceryl-L-cysteinyl-[lipoprotein] + a 2-acyl-sn-glycero-3-phospholipid + H(+)</text>
        <dbReference type="Rhea" id="RHEA:48228"/>
        <dbReference type="Rhea" id="RHEA-COMP:14681"/>
        <dbReference type="Rhea" id="RHEA-COMP:14684"/>
        <dbReference type="ChEBI" id="CHEBI:15378"/>
        <dbReference type="ChEBI" id="CHEBI:136912"/>
        <dbReference type="ChEBI" id="CHEBI:140656"/>
        <dbReference type="ChEBI" id="CHEBI:140657"/>
        <dbReference type="ChEBI" id="CHEBI:140660"/>
        <dbReference type="EC" id="2.3.1.269"/>
    </reaction>
</comment>
<organism evidence="11 12">
    <name type="scientific">Herminiimonas arsenicoxydans</name>
    <dbReference type="NCBI Taxonomy" id="204773"/>
    <lineage>
        <taxon>Bacteria</taxon>
        <taxon>Pseudomonadati</taxon>
        <taxon>Pseudomonadota</taxon>
        <taxon>Betaproteobacteria</taxon>
        <taxon>Burkholderiales</taxon>
        <taxon>Oxalobacteraceae</taxon>
        <taxon>Herminiimonas</taxon>
    </lineage>
</organism>
<evidence type="ECO:0000256" key="4">
    <source>
        <dbReference type="ARBA" id="ARBA00022679"/>
    </source>
</evidence>
<dbReference type="GO" id="GO:0042158">
    <property type="term" value="P:lipoprotein biosynthetic process"/>
    <property type="evidence" value="ECO:0007669"/>
    <property type="project" value="UniProtKB-UniRule"/>
</dbReference>
<feature type="transmembrane region" description="Helical" evidence="9">
    <location>
        <begin position="185"/>
        <end position="209"/>
    </location>
</feature>
<evidence type="ECO:0000256" key="7">
    <source>
        <dbReference type="ARBA" id="ARBA00023136"/>
    </source>
</evidence>
<dbReference type="NCBIfam" id="TIGR00546">
    <property type="entry name" value="lnt"/>
    <property type="match status" value="1"/>
</dbReference>
<dbReference type="Pfam" id="PF00795">
    <property type="entry name" value="CN_hydrolase"/>
    <property type="match status" value="1"/>
</dbReference>
<dbReference type="SUPFAM" id="SSF56317">
    <property type="entry name" value="Carbon-nitrogen hydrolase"/>
    <property type="match status" value="1"/>
</dbReference>
<evidence type="ECO:0000259" key="10">
    <source>
        <dbReference type="PROSITE" id="PS50263"/>
    </source>
</evidence>